<dbReference type="EMBL" id="CH981524">
    <property type="protein sequence ID" value="EDK42057.1"/>
    <property type="molecule type" value="Genomic_DNA"/>
</dbReference>
<feature type="compositionally biased region" description="Polar residues" evidence="1">
    <location>
        <begin position="122"/>
        <end position="141"/>
    </location>
</feature>
<evidence type="ECO:0000256" key="1">
    <source>
        <dbReference type="SAM" id="MobiDB-lite"/>
    </source>
</evidence>
<evidence type="ECO:0000313" key="2">
    <source>
        <dbReference type="EMBL" id="EDK42057.1"/>
    </source>
</evidence>
<dbReference type="Proteomes" id="UP000001996">
    <property type="component" value="Unassembled WGS sequence"/>
</dbReference>
<sequence>MGKSAITTNNQVRLHSSNSNNNNNSSSSSNNSSSNNNNNNTNTNFNINDNIGHNTHSATTETQSGTGHSDYIATGFPNQNNRRNYNPASPKTKPSFPQVSDLNSHDPFRNSNLSNNNTNKNRQPTDSSPTAQTNNHSNNLAYTFDNKNYLSHRSSSIDERKHLEYLYNQFGDELNHKAQERMSYLQQSHSNQAHSPIRMNKIQLWNPQKIFSNSIRKFSKCPKTNQTVQTCRLQVLPAH</sequence>
<feature type="compositionally biased region" description="Polar residues" evidence="1">
    <location>
        <begin position="45"/>
        <end position="67"/>
    </location>
</feature>
<feature type="compositionally biased region" description="Low complexity" evidence="1">
    <location>
        <begin position="16"/>
        <end position="44"/>
    </location>
</feature>
<dbReference type="HOGENOM" id="CLU_1161341_0_0_1"/>
<protein>
    <submittedName>
        <fullName evidence="2">Uncharacterized protein</fullName>
    </submittedName>
</protein>
<keyword evidence="3" id="KW-1185">Reference proteome</keyword>
<feature type="compositionally biased region" description="Polar residues" evidence="1">
    <location>
        <begin position="76"/>
        <end position="89"/>
    </location>
</feature>
<organism evidence="2 3">
    <name type="scientific">Lodderomyces elongisporus (strain ATCC 11503 / CBS 2605 / JCM 1781 / NBRC 1676 / NRRL YB-4239)</name>
    <name type="common">Yeast</name>
    <name type="synonym">Saccharomyces elongisporus</name>
    <dbReference type="NCBI Taxonomy" id="379508"/>
    <lineage>
        <taxon>Eukaryota</taxon>
        <taxon>Fungi</taxon>
        <taxon>Dikarya</taxon>
        <taxon>Ascomycota</taxon>
        <taxon>Saccharomycotina</taxon>
        <taxon>Pichiomycetes</taxon>
        <taxon>Debaryomycetaceae</taxon>
        <taxon>Candida/Lodderomyces clade</taxon>
        <taxon>Lodderomyces</taxon>
    </lineage>
</organism>
<feature type="compositionally biased region" description="Low complexity" evidence="1">
    <location>
        <begin position="110"/>
        <end position="121"/>
    </location>
</feature>
<gene>
    <name evidence="2" type="ORF">LELG_00235</name>
</gene>
<evidence type="ECO:0000313" key="3">
    <source>
        <dbReference type="Proteomes" id="UP000001996"/>
    </source>
</evidence>
<accession>A5DS99</accession>
<proteinExistence type="predicted"/>
<dbReference type="InParanoid" id="A5DS99"/>
<feature type="compositionally biased region" description="Polar residues" evidence="1">
    <location>
        <begin position="1"/>
        <end position="15"/>
    </location>
</feature>
<reference evidence="2 3" key="1">
    <citation type="journal article" date="2009" name="Nature">
        <title>Evolution of pathogenicity and sexual reproduction in eight Candida genomes.</title>
        <authorList>
            <person name="Butler G."/>
            <person name="Rasmussen M.D."/>
            <person name="Lin M.F."/>
            <person name="Santos M.A."/>
            <person name="Sakthikumar S."/>
            <person name="Munro C.A."/>
            <person name="Rheinbay E."/>
            <person name="Grabherr M."/>
            <person name="Forche A."/>
            <person name="Reedy J.L."/>
            <person name="Agrafioti I."/>
            <person name="Arnaud M.B."/>
            <person name="Bates S."/>
            <person name="Brown A.J."/>
            <person name="Brunke S."/>
            <person name="Costanzo M.C."/>
            <person name="Fitzpatrick D.A."/>
            <person name="de Groot P.W."/>
            <person name="Harris D."/>
            <person name="Hoyer L.L."/>
            <person name="Hube B."/>
            <person name="Klis F.M."/>
            <person name="Kodira C."/>
            <person name="Lennard N."/>
            <person name="Logue M.E."/>
            <person name="Martin R."/>
            <person name="Neiman A.M."/>
            <person name="Nikolaou E."/>
            <person name="Quail M.A."/>
            <person name="Quinn J."/>
            <person name="Santos M.C."/>
            <person name="Schmitzberger F.F."/>
            <person name="Sherlock G."/>
            <person name="Shah P."/>
            <person name="Silverstein K.A."/>
            <person name="Skrzypek M.S."/>
            <person name="Soll D."/>
            <person name="Staggs R."/>
            <person name="Stansfield I."/>
            <person name="Stumpf M.P."/>
            <person name="Sudbery P.E."/>
            <person name="Srikantha T."/>
            <person name="Zeng Q."/>
            <person name="Berman J."/>
            <person name="Berriman M."/>
            <person name="Heitman J."/>
            <person name="Gow N.A."/>
            <person name="Lorenz M.C."/>
            <person name="Birren B.W."/>
            <person name="Kellis M."/>
            <person name="Cuomo C.A."/>
        </authorList>
    </citation>
    <scope>NUCLEOTIDE SEQUENCE [LARGE SCALE GENOMIC DNA]</scope>
    <source>
        <strain evidence="3">ATCC 11503 / BCRC 21390 / CBS 2605 / JCM 1781 / NBRC 1676 / NRRL YB-4239</strain>
    </source>
</reference>
<feature type="region of interest" description="Disordered" evidence="1">
    <location>
        <begin position="1"/>
        <end position="141"/>
    </location>
</feature>
<name>A5DS99_LODEL</name>
<dbReference type="AlphaFoldDB" id="A5DS99"/>